<dbReference type="Proteomes" id="UP000194127">
    <property type="component" value="Unassembled WGS sequence"/>
</dbReference>
<sequence>MDNILKALGVDKDCKIAVLQYERDVFGVGKEEELHWAIWVLYDQDVSLFTTRKCLGGVYIGSIKHSQLKLLREVVYTNPPTNRPAEWNCRDWVMEVIQLFSEKGWLYANIPAQSTLLPSLRRASVATTSAYAESRTALPVIVELEDVNGESTQI</sequence>
<keyword evidence="2" id="KW-1185">Reference proteome</keyword>
<dbReference type="EMBL" id="KZ110597">
    <property type="protein sequence ID" value="OSX62452.1"/>
    <property type="molecule type" value="Genomic_DNA"/>
</dbReference>
<accession>A0A1X6N1V3</accession>
<organism evidence="1 2">
    <name type="scientific">Postia placenta MAD-698-R-SB12</name>
    <dbReference type="NCBI Taxonomy" id="670580"/>
    <lineage>
        <taxon>Eukaryota</taxon>
        <taxon>Fungi</taxon>
        <taxon>Dikarya</taxon>
        <taxon>Basidiomycota</taxon>
        <taxon>Agaricomycotina</taxon>
        <taxon>Agaricomycetes</taxon>
        <taxon>Polyporales</taxon>
        <taxon>Adustoporiaceae</taxon>
        <taxon>Rhodonia</taxon>
    </lineage>
</organism>
<dbReference type="AlphaFoldDB" id="A0A1X6N1V3"/>
<evidence type="ECO:0000313" key="2">
    <source>
        <dbReference type="Proteomes" id="UP000194127"/>
    </source>
</evidence>
<reference evidence="1 2" key="1">
    <citation type="submission" date="2017-04" db="EMBL/GenBank/DDBJ databases">
        <title>Genome Sequence of the Model Brown-Rot Fungus Postia placenta SB12.</title>
        <authorList>
            <consortium name="DOE Joint Genome Institute"/>
            <person name="Gaskell J."/>
            <person name="Kersten P."/>
            <person name="Larrondo L.F."/>
            <person name="Canessa P."/>
            <person name="Martinez D."/>
            <person name="Hibbett D."/>
            <person name="Schmoll M."/>
            <person name="Kubicek C.P."/>
            <person name="Martinez A.T."/>
            <person name="Yadav J."/>
            <person name="Master E."/>
            <person name="Magnuson J.K."/>
            <person name="James T."/>
            <person name="Yaver D."/>
            <person name="Berka R."/>
            <person name="Labutti K."/>
            <person name="Lipzen A."/>
            <person name="Aerts A."/>
            <person name="Barry K."/>
            <person name="Henrissat B."/>
            <person name="Blanchette R."/>
            <person name="Grigoriev I."/>
            <person name="Cullen D."/>
        </authorList>
    </citation>
    <scope>NUCLEOTIDE SEQUENCE [LARGE SCALE GENOMIC DNA]</scope>
    <source>
        <strain evidence="1 2">MAD-698-R-SB12</strain>
    </source>
</reference>
<evidence type="ECO:0000313" key="1">
    <source>
        <dbReference type="EMBL" id="OSX62452.1"/>
    </source>
</evidence>
<dbReference type="RefSeq" id="XP_024339246.1">
    <property type="nucleotide sequence ID" value="XM_024480866.1"/>
</dbReference>
<protein>
    <submittedName>
        <fullName evidence="1">Uncharacterized protein</fullName>
    </submittedName>
</protein>
<gene>
    <name evidence="1" type="ORF">POSPLADRAFT_1057065</name>
</gene>
<dbReference type="GeneID" id="36325816"/>
<proteinExistence type="predicted"/>
<dbReference type="OrthoDB" id="3175502at2759"/>
<name>A0A1X6N1V3_9APHY</name>